<feature type="domain" description="Aldehyde dehydrogenase" evidence="4">
    <location>
        <begin position="33"/>
        <end position="485"/>
    </location>
</feature>
<keyword evidence="6" id="KW-1185">Reference proteome</keyword>
<keyword evidence="2" id="KW-0560">Oxidoreductase</keyword>
<dbReference type="InterPro" id="IPR051020">
    <property type="entry name" value="ALDH-related_metabolic_enz"/>
</dbReference>
<feature type="region of interest" description="Disordered" evidence="3">
    <location>
        <begin position="1"/>
        <end position="20"/>
    </location>
</feature>
<dbReference type="InterPro" id="IPR016163">
    <property type="entry name" value="Ald_DH_C"/>
</dbReference>
<dbReference type="RefSeq" id="WP_359780615.1">
    <property type="nucleotide sequence ID" value="NZ_JBEYRR010000008.1"/>
</dbReference>
<dbReference type="Pfam" id="PF00171">
    <property type="entry name" value="Aldedh"/>
    <property type="match status" value="1"/>
</dbReference>
<comment type="caution">
    <text evidence="5">The sequence shown here is derived from an EMBL/GenBank/DDBJ whole genome shotgun (WGS) entry which is preliminary data.</text>
</comment>
<evidence type="ECO:0000256" key="2">
    <source>
        <dbReference type="ARBA" id="ARBA00023002"/>
    </source>
</evidence>
<evidence type="ECO:0000313" key="5">
    <source>
        <dbReference type="EMBL" id="MEW2365485.1"/>
    </source>
</evidence>
<name>A0ABV3M1R4_9ACTN</name>
<dbReference type="SUPFAM" id="SSF53720">
    <property type="entry name" value="ALDH-like"/>
    <property type="match status" value="1"/>
</dbReference>
<feature type="compositionally biased region" description="Pro residues" evidence="3">
    <location>
        <begin position="1"/>
        <end position="13"/>
    </location>
</feature>
<dbReference type="PANTHER" id="PTHR42991">
    <property type="entry name" value="ALDEHYDE DEHYDROGENASE"/>
    <property type="match status" value="1"/>
</dbReference>
<dbReference type="Gene3D" id="3.40.605.10">
    <property type="entry name" value="Aldehyde Dehydrogenase, Chain A, domain 1"/>
    <property type="match status" value="1"/>
</dbReference>
<accession>A0ABV3M1R4</accession>
<dbReference type="InterPro" id="IPR015590">
    <property type="entry name" value="Aldehyde_DH_dom"/>
</dbReference>
<evidence type="ECO:0000259" key="4">
    <source>
        <dbReference type="Pfam" id="PF00171"/>
    </source>
</evidence>
<sequence>MTTSPPPAYPPSAYPRHPDGLPVGDTWLPAPGRRAVVFPYDGSEVAQAPVGDERLARQAVEHAAGLRKQVGALPAHTRRQVLGEVAAALTDALPELVELLVLETGKPRVDCDIEMLRTVATWQAAADEVAHLHGETVPLDLQPSGEGLFGFWTRRPVGVVVGIAGFNYPVLLASHKIAPALAAGCPVIIKPAPATPLATLRLVQLVRERLAAAGAPVGAVQLVTGGEEVGRTLTTHPEVAAVSFTGSAAVGHRIARDAAPRKVILELGSNAALVVAADADLDAAADAVVRGGYYASGQACISVQRVVAVAAVAATLEEKIARRLRTVAVGDPRDPATRVSALIDEAATERVTDWVHRARAAGARLVAGGDREGRCLTPTLLADVPDGQPAWDEEIFGPVVCLRAVPDLETAYDVVNASRYGLHAAVFTRDLGAAFRAVEELEAGGVVINEVPGHRSDIAPYGGVKDSGIGREGPRFAIGELTVTRMAVVRP</sequence>
<dbReference type="Gene3D" id="3.40.309.10">
    <property type="entry name" value="Aldehyde Dehydrogenase, Chain A, domain 2"/>
    <property type="match status" value="1"/>
</dbReference>
<evidence type="ECO:0000256" key="3">
    <source>
        <dbReference type="SAM" id="MobiDB-lite"/>
    </source>
</evidence>
<reference evidence="5 6" key="1">
    <citation type="submission" date="2024-06" db="EMBL/GenBank/DDBJ databases">
        <title>The Natural Products Discovery Center: Release of the First 8490 Sequenced Strains for Exploring Actinobacteria Biosynthetic Diversity.</title>
        <authorList>
            <person name="Kalkreuter E."/>
            <person name="Kautsar S.A."/>
            <person name="Yang D."/>
            <person name="Bader C.D."/>
            <person name="Teijaro C.N."/>
            <person name="Fluegel L."/>
            <person name="Davis C.M."/>
            <person name="Simpson J.R."/>
            <person name="Lauterbach L."/>
            <person name="Steele A.D."/>
            <person name="Gui C."/>
            <person name="Meng S."/>
            <person name="Li G."/>
            <person name="Viehrig K."/>
            <person name="Ye F."/>
            <person name="Su P."/>
            <person name="Kiefer A.F."/>
            <person name="Nichols A."/>
            <person name="Cepeda A.J."/>
            <person name="Yan W."/>
            <person name="Fan B."/>
            <person name="Jiang Y."/>
            <person name="Adhikari A."/>
            <person name="Zheng C.-J."/>
            <person name="Schuster L."/>
            <person name="Cowan T.M."/>
            <person name="Smanski M.J."/>
            <person name="Chevrette M.G."/>
            <person name="De Carvalho L.P.S."/>
            <person name="Shen B."/>
        </authorList>
    </citation>
    <scope>NUCLEOTIDE SEQUENCE [LARGE SCALE GENOMIC DNA]</scope>
    <source>
        <strain evidence="5 6">NPDC047833</strain>
    </source>
</reference>
<evidence type="ECO:0000313" key="6">
    <source>
        <dbReference type="Proteomes" id="UP001553843"/>
    </source>
</evidence>
<dbReference type="InterPro" id="IPR016162">
    <property type="entry name" value="Ald_DH_N"/>
</dbReference>
<evidence type="ECO:0000256" key="1">
    <source>
        <dbReference type="ARBA" id="ARBA00009986"/>
    </source>
</evidence>
<gene>
    <name evidence="5" type="ORF">AB0887_26495</name>
</gene>
<dbReference type="EMBL" id="JBEYRS010000012">
    <property type="protein sequence ID" value="MEW2365485.1"/>
    <property type="molecule type" value="Genomic_DNA"/>
</dbReference>
<organism evidence="5 6">
    <name type="scientific">Streptomyces huasconensis</name>
    <dbReference type="NCBI Taxonomy" id="1854574"/>
    <lineage>
        <taxon>Bacteria</taxon>
        <taxon>Bacillati</taxon>
        <taxon>Actinomycetota</taxon>
        <taxon>Actinomycetes</taxon>
        <taxon>Kitasatosporales</taxon>
        <taxon>Streptomycetaceae</taxon>
        <taxon>Streptomyces</taxon>
    </lineage>
</organism>
<dbReference type="PANTHER" id="PTHR42991:SF1">
    <property type="entry name" value="ALDEHYDE DEHYDROGENASE"/>
    <property type="match status" value="1"/>
</dbReference>
<dbReference type="InterPro" id="IPR016161">
    <property type="entry name" value="Ald_DH/histidinol_DH"/>
</dbReference>
<comment type="similarity">
    <text evidence="1">Belongs to the aldehyde dehydrogenase family.</text>
</comment>
<protein>
    <submittedName>
        <fullName evidence="5">Aldehyde dehydrogenase family protein</fullName>
    </submittedName>
</protein>
<proteinExistence type="inferred from homology"/>
<dbReference type="Proteomes" id="UP001553843">
    <property type="component" value="Unassembled WGS sequence"/>
</dbReference>